<feature type="compositionally biased region" description="Low complexity" evidence="5">
    <location>
        <begin position="131"/>
        <end position="156"/>
    </location>
</feature>
<feature type="region of interest" description="Disordered" evidence="5">
    <location>
        <begin position="214"/>
        <end position="278"/>
    </location>
</feature>
<feature type="compositionally biased region" description="Gly residues" evidence="5">
    <location>
        <begin position="216"/>
        <end position="226"/>
    </location>
</feature>
<gene>
    <name evidence="7" type="ORF">TPAR_08493</name>
</gene>
<evidence type="ECO:0000256" key="6">
    <source>
        <dbReference type="SAM" id="Phobius"/>
    </source>
</evidence>
<evidence type="ECO:0000313" key="7">
    <source>
        <dbReference type="EMBL" id="POR31316.1"/>
    </source>
</evidence>
<dbReference type="PANTHER" id="PTHR15549:SF30">
    <property type="entry name" value="MID2 DOMAIN-CONTAINING PROTEIN"/>
    <property type="match status" value="1"/>
</dbReference>
<dbReference type="InterPro" id="IPR051694">
    <property type="entry name" value="Immunoregulatory_rcpt-like"/>
</dbReference>
<dbReference type="GO" id="GO:0016020">
    <property type="term" value="C:membrane"/>
    <property type="evidence" value="ECO:0007669"/>
    <property type="project" value="UniProtKB-SubCell"/>
</dbReference>
<evidence type="ECO:0000256" key="4">
    <source>
        <dbReference type="ARBA" id="ARBA00023136"/>
    </source>
</evidence>
<comment type="subcellular location">
    <subcellularLocation>
        <location evidence="1">Membrane</location>
        <topology evidence="1">Single-pass membrane protein</topology>
    </subcellularLocation>
</comment>
<keyword evidence="2 6" id="KW-0812">Transmembrane</keyword>
<feature type="transmembrane region" description="Helical" evidence="6">
    <location>
        <begin position="178"/>
        <end position="199"/>
    </location>
</feature>
<evidence type="ECO:0000256" key="5">
    <source>
        <dbReference type="SAM" id="MobiDB-lite"/>
    </source>
</evidence>
<evidence type="ECO:0000313" key="8">
    <source>
        <dbReference type="Proteomes" id="UP000237481"/>
    </source>
</evidence>
<keyword evidence="8" id="KW-1185">Reference proteome</keyword>
<dbReference type="GO" id="GO:0071944">
    <property type="term" value="C:cell periphery"/>
    <property type="evidence" value="ECO:0007669"/>
    <property type="project" value="UniProtKB-ARBA"/>
</dbReference>
<feature type="region of interest" description="Disordered" evidence="5">
    <location>
        <begin position="42"/>
        <end position="108"/>
    </location>
</feature>
<dbReference type="STRING" id="94208.A0A2S4KM97"/>
<sequence length="361" mass="37012">MLVDDAVAPRDDRAVCPSGKSFYSCVGNKFRGCCSTDPCDLPECPDKGPLGIRTGGGGSGQGKETESKDISDDASTFTEGDKHSQTTSETQTTSKKTDSGITHTIPNHSVVTVTRHTLVFSEAPSPPPTPSSDTATLTEEPSTNAASATATGARPGVTGVPYGPDGDNQGITLSSGTVVGIAVGGVIFSAILLVVLIAWRRRRRNRREDEAVAFQGIGGGENGGEKGQQPMSAHTTGTQASSSDPFGPFGGRADRPQSPHRPPSGAVEMDGTGMAPVELPAEPATLSSAATAYSRPAVQSYQPYGGLYTLPESPAADPRANLNAIRTDSGHAGYVNHWNQWRAVGSPSGSGSGSGGGGEQS</sequence>
<dbReference type="OrthoDB" id="5431298at2759"/>
<evidence type="ECO:0000256" key="2">
    <source>
        <dbReference type="ARBA" id="ARBA00022692"/>
    </source>
</evidence>
<dbReference type="Proteomes" id="UP000237481">
    <property type="component" value="Unassembled WGS sequence"/>
</dbReference>
<evidence type="ECO:0000256" key="1">
    <source>
        <dbReference type="ARBA" id="ARBA00004167"/>
    </source>
</evidence>
<dbReference type="PANTHER" id="PTHR15549">
    <property type="entry name" value="PAIRED IMMUNOGLOBULIN-LIKE TYPE 2 RECEPTOR"/>
    <property type="match status" value="1"/>
</dbReference>
<keyword evidence="3 6" id="KW-1133">Transmembrane helix</keyword>
<proteinExistence type="predicted"/>
<feature type="compositionally biased region" description="Polar residues" evidence="5">
    <location>
        <begin position="99"/>
        <end position="108"/>
    </location>
</feature>
<feature type="compositionally biased region" description="Low complexity" evidence="5">
    <location>
        <begin position="85"/>
        <end position="94"/>
    </location>
</feature>
<evidence type="ECO:0000256" key="3">
    <source>
        <dbReference type="ARBA" id="ARBA00022989"/>
    </source>
</evidence>
<comment type="caution">
    <text evidence="7">The sequence shown here is derived from an EMBL/GenBank/DDBJ whole genome shotgun (WGS) entry which is preliminary data.</text>
</comment>
<keyword evidence="4 6" id="KW-0472">Membrane</keyword>
<protein>
    <submittedName>
        <fullName evidence="7">Uncharacterized protein</fullName>
    </submittedName>
</protein>
<dbReference type="EMBL" id="PKSG01001062">
    <property type="protein sequence ID" value="POR31316.1"/>
    <property type="molecule type" value="Genomic_DNA"/>
</dbReference>
<reference evidence="7 8" key="1">
    <citation type="submission" date="2018-01" db="EMBL/GenBank/DDBJ databases">
        <title>Harnessing the power of phylogenomics to disentangle the directionality and signatures of interkingdom host jumping in the parasitic fungal genus Tolypocladium.</title>
        <authorList>
            <person name="Quandt C.A."/>
            <person name="Patterson W."/>
            <person name="Spatafora J.W."/>
        </authorList>
    </citation>
    <scope>NUCLEOTIDE SEQUENCE [LARGE SCALE GENOMIC DNA]</scope>
    <source>
        <strain evidence="7 8">NRBC 100945</strain>
    </source>
</reference>
<feature type="compositionally biased region" description="Polar residues" evidence="5">
    <location>
        <begin position="230"/>
        <end position="244"/>
    </location>
</feature>
<organism evidence="7 8">
    <name type="scientific">Tolypocladium paradoxum</name>
    <dbReference type="NCBI Taxonomy" id="94208"/>
    <lineage>
        <taxon>Eukaryota</taxon>
        <taxon>Fungi</taxon>
        <taxon>Dikarya</taxon>
        <taxon>Ascomycota</taxon>
        <taxon>Pezizomycotina</taxon>
        <taxon>Sordariomycetes</taxon>
        <taxon>Hypocreomycetidae</taxon>
        <taxon>Hypocreales</taxon>
        <taxon>Ophiocordycipitaceae</taxon>
        <taxon>Tolypocladium</taxon>
    </lineage>
</organism>
<dbReference type="AlphaFoldDB" id="A0A2S4KM97"/>
<accession>A0A2S4KM97</accession>
<feature type="region of interest" description="Disordered" evidence="5">
    <location>
        <begin position="120"/>
        <end position="163"/>
    </location>
</feature>
<name>A0A2S4KM97_9HYPO</name>